<dbReference type="AlphaFoldDB" id="A0A0F9IKB7"/>
<feature type="non-terminal residue" evidence="1">
    <location>
        <position position="1"/>
    </location>
</feature>
<gene>
    <name evidence="1" type="ORF">LCGC14_1568720</name>
</gene>
<name>A0A0F9IKB7_9ZZZZ</name>
<comment type="caution">
    <text evidence="1">The sequence shown here is derived from an EMBL/GenBank/DDBJ whole genome shotgun (WGS) entry which is preliminary data.</text>
</comment>
<organism evidence="1">
    <name type="scientific">marine sediment metagenome</name>
    <dbReference type="NCBI Taxonomy" id="412755"/>
    <lineage>
        <taxon>unclassified sequences</taxon>
        <taxon>metagenomes</taxon>
        <taxon>ecological metagenomes</taxon>
    </lineage>
</organism>
<dbReference type="EMBL" id="LAZR01012204">
    <property type="protein sequence ID" value="KKM28031.1"/>
    <property type="molecule type" value="Genomic_DNA"/>
</dbReference>
<sequence>VEALYTVAVKHFGAAGHKTPKTEPAAEKWLTTVFARRDTMH</sequence>
<accession>A0A0F9IKB7</accession>
<reference evidence="1" key="1">
    <citation type="journal article" date="2015" name="Nature">
        <title>Complex archaea that bridge the gap between prokaryotes and eukaryotes.</title>
        <authorList>
            <person name="Spang A."/>
            <person name="Saw J.H."/>
            <person name="Jorgensen S.L."/>
            <person name="Zaremba-Niedzwiedzka K."/>
            <person name="Martijn J."/>
            <person name="Lind A.E."/>
            <person name="van Eijk R."/>
            <person name="Schleper C."/>
            <person name="Guy L."/>
            <person name="Ettema T.J."/>
        </authorList>
    </citation>
    <scope>NUCLEOTIDE SEQUENCE</scope>
</reference>
<protein>
    <submittedName>
        <fullName evidence="1">Uncharacterized protein</fullName>
    </submittedName>
</protein>
<proteinExistence type="predicted"/>
<evidence type="ECO:0000313" key="1">
    <source>
        <dbReference type="EMBL" id="KKM28031.1"/>
    </source>
</evidence>